<keyword evidence="1" id="KW-1133">Transmembrane helix</keyword>
<dbReference type="EMBL" id="MN739664">
    <property type="protein sequence ID" value="QHT19206.1"/>
    <property type="molecule type" value="Genomic_DNA"/>
</dbReference>
<proteinExistence type="predicted"/>
<evidence type="ECO:0000256" key="1">
    <source>
        <dbReference type="SAM" id="Phobius"/>
    </source>
</evidence>
<protein>
    <recommendedName>
        <fullName evidence="2">PA14 domain-containing protein</fullName>
    </recommendedName>
</protein>
<dbReference type="InterPro" id="IPR037524">
    <property type="entry name" value="PA14/GLEYA"/>
</dbReference>
<sequence>MDRLPKMVSKYLGAKPALKILIITILLAVGVFLVYRVASNSKEGFAPVDTWNAFTGPNKDYYWNKFNRGLVYTDGLQASIDKIDSATQIVDTQYNTINKPNLQKYFSVDPLPGLQVQNQQCAKVSEPSLLPPHDENTINGCGWWYVDDDAIPSTAARGSSSGPFDTTLPNRIPGGVWIWDLEEAQKREDIKRCRRMKTCDTADLFPGKCGYCTTLLGGVPIDGYGSSKYPDDPRYSCGTRVIVKPSMCPAPEVPPPVVNSDGTFTPSPVPRAICEPVSGQLSAACLISLATAVGLSNAGAILSILQGDANGYTSNSGNNAYNFTSANAIVKKDCNIVYEPAYVGNGTCTREAAMQYYFKIYNATRSGATKRCRDAAGFLAFGTDFDPCDYEQKQVGPFDLPCLVRTFREAGCQPDGASYPTEANKSQVDSLTWNAVAEFYRSLREKSNSSDYAVQADNAKQCLGVTITPKLSDCGDTRGCEVLWYAWENDYNFPINQNTKQTFLGRQISSTLPNFNVTDDSFNPYGRSTTTCFRIRTRIHSQDPTRTATIWVMTDDGIAINSQGKNILSQWRDQGPTAYTSNPFVLATGSPAPLDFYWYQDYGGATFVPKLSKSDGSYDFIPPSVLQMAVASGFPVCRWDFYMGTYNERNSVLTSKPNSLSFGKIGGRKCALFNDANSAIMITNPVRVGAFKSYTYMINVASIPAFWSRLFSFRRGTVNCDSGATFNGTDAVEGGVCNDGSVWLGVKPVNGGWSIWLQTPPGTITMNQWVHITYTFDADNRGATIFINGTRAASVQNDRVNGQFHDQLIATTTSIGIGHYKMGCNGQPIKCALAWVHWFDYPFTAENAQQDMSMMFTKSSVYPEDPNSGWVAKF</sequence>
<reference evidence="3" key="1">
    <citation type="journal article" date="2020" name="Nature">
        <title>Giant virus diversity and host interactions through global metagenomics.</title>
        <authorList>
            <person name="Schulz F."/>
            <person name="Roux S."/>
            <person name="Paez-Espino D."/>
            <person name="Jungbluth S."/>
            <person name="Walsh D.A."/>
            <person name="Denef V.J."/>
            <person name="McMahon K.D."/>
            <person name="Konstantinidis K.T."/>
            <person name="Eloe-Fadrosh E.A."/>
            <person name="Kyrpides N.C."/>
            <person name="Woyke T."/>
        </authorList>
    </citation>
    <scope>NUCLEOTIDE SEQUENCE</scope>
    <source>
        <strain evidence="3">GVMAG-M-3300023174-57</strain>
    </source>
</reference>
<dbReference type="InterPro" id="IPR013320">
    <property type="entry name" value="ConA-like_dom_sf"/>
</dbReference>
<dbReference type="SUPFAM" id="SSF49899">
    <property type="entry name" value="Concanavalin A-like lectins/glucanases"/>
    <property type="match status" value="1"/>
</dbReference>
<feature type="transmembrane region" description="Helical" evidence="1">
    <location>
        <begin position="20"/>
        <end position="38"/>
    </location>
</feature>
<name>A0A6C0DQR3_9ZZZZ</name>
<dbReference type="AlphaFoldDB" id="A0A6C0DQR3"/>
<organism evidence="3">
    <name type="scientific">viral metagenome</name>
    <dbReference type="NCBI Taxonomy" id="1070528"/>
    <lineage>
        <taxon>unclassified sequences</taxon>
        <taxon>metagenomes</taxon>
        <taxon>organismal metagenomes</taxon>
    </lineage>
</organism>
<dbReference type="Gene3D" id="2.60.120.200">
    <property type="match status" value="1"/>
</dbReference>
<dbReference type="PROSITE" id="PS51820">
    <property type="entry name" value="PA14"/>
    <property type="match status" value="1"/>
</dbReference>
<evidence type="ECO:0000259" key="2">
    <source>
        <dbReference type="PROSITE" id="PS51820"/>
    </source>
</evidence>
<feature type="domain" description="PA14" evidence="2">
    <location>
        <begin position="475"/>
        <end position="625"/>
    </location>
</feature>
<dbReference type="Pfam" id="PF13385">
    <property type="entry name" value="Laminin_G_3"/>
    <property type="match status" value="1"/>
</dbReference>
<keyword evidence="1" id="KW-0472">Membrane</keyword>
<keyword evidence="1" id="KW-0812">Transmembrane</keyword>
<accession>A0A6C0DQR3</accession>
<evidence type="ECO:0000313" key="3">
    <source>
        <dbReference type="EMBL" id="QHT19206.1"/>
    </source>
</evidence>